<dbReference type="PANTHER" id="PTHR47723:SF19">
    <property type="entry name" value="POLYNUCLEOTIDYL TRANSFERASE, RIBONUCLEASE H-LIKE SUPERFAMILY PROTEIN"/>
    <property type="match status" value="1"/>
</dbReference>
<dbReference type="InterPro" id="IPR053151">
    <property type="entry name" value="RNase_H-like"/>
</dbReference>
<reference evidence="2 3" key="1">
    <citation type="journal article" date="2023" name="Plants (Basel)">
        <title>Bridging the Gap: Combining Genomics and Transcriptomics Approaches to Understand Stylosanthes scabra, an Orphan Legume from the Brazilian Caatinga.</title>
        <authorList>
            <person name="Ferreira-Neto J.R.C."/>
            <person name="da Silva M.D."/>
            <person name="Binneck E."/>
            <person name="de Melo N.F."/>
            <person name="da Silva R.H."/>
            <person name="de Melo A.L.T.M."/>
            <person name="Pandolfi V."/>
            <person name="Bustamante F.O."/>
            <person name="Brasileiro-Vidal A.C."/>
            <person name="Benko-Iseppon A.M."/>
        </authorList>
    </citation>
    <scope>NUCLEOTIDE SEQUENCE [LARGE SCALE GENOMIC DNA]</scope>
    <source>
        <tissue evidence="2">Leaves</tissue>
    </source>
</reference>
<keyword evidence="3" id="KW-1185">Reference proteome</keyword>
<dbReference type="InterPro" id="IPR002156">
    <property type="entry name" value="RNaseH_domain"/>
</dbReference>
<gene>
    <name evidence="2" type="ORF">PIB30_085808</name>
</gene>
<feature type="domain" description="RNase H type-1" evidence="1">
    <location>
        <begin position="6"/>
        <end position="66"/>
    </location>
</feature>
<dbReference type="Proteomes" id="UP001341840">
    <property type="component" value="Unassembled WGS sequence"/>
</dbReference>
<dbReference type="PANTHER" id="PTHR47723">
    <property type="entry name" value="OS05G0353850 PROTEIN"/>
    <property type="match status" value="1"/>
</dbReference>
<sequence>MGNGSMTGFGCTARDSYGVWLRGCSGSLTESVILKAELFAIWRGLLLAWDNGYREVICETDSLDAFLLSTRFDVPATADTMAKSAAFSRQNHIEWNTPCNNLVAVLQQEAPFA</sequence>
<organism evidence="2 3">
    <name type="scientific">Stylosanthes scabra</name>
    <dbReference type="NCBI Taxonomy" id="79078"/>
    <lineage>
        <taxon>Eukaryota</taxon>
        <taxon>Viridiplantae</taxon>
        <taxon>Streptophyta</taxon>
        <taxon>Embryophyta</taxon>
        <taxon>Tracheophyta</taxon>
        <taxon>Spermatophyta</taxon>
        <taxon>Magnoliopsida</taxon>
        <taxon>eudicotyledons</taxon>
        <taxon>Gunneridae</taxon>
        <taxon>Pentapetalae</taxon>
        <taxon>rosids</taxon>
        <taxon>fabids</taxon>
        <taxon>Fabales</taxon>
        <taxon>Fabaceae</taxon>
        <taxon>Papilionoideae</taxon>
        <taxon>50 kb inversion clade</taxon>
        <taxon>dalbergioids sensu lato</taxon>
        <taxon>Dalbergieae</taxon>
        <taxon>Pterocarpus clade</taxon>
        <taxon>Stylosanthes</taxon>
    </lineage>
</organism>
<dbReference type="InterPro" id="IPR036397">
    <property type="entry name" value="RNaseH_sf"/>
</dbReference>
<dbReference type="Pfam" id="PF13456">
    <property type="entry name" value="RVT_3"/>
    <property type="match status" value="1"/>
</dbReference>
<dbReference type="InterPro" id="IPR044730">
    <property type="entry name" value="RNase_H-like_dom_plant"/>
</dbReference>
<dbReference type="SUPFAM" id="SSF53098">
    <property type="entry name" value="Ribonuclease H-like"/>
    <property type="match status" value="1"/>
</dbReference>
<evidence type="ECO:0000313" key="2">
    <source>
        <dbReference type="EMBL" id="MED6200508.1"/>
    </source>
</evidence>
<name>A0ABU6XVB8_9FABA</name>
<dbReference type="EMBL" id="JASCZI010212893">
    <property type="protein sequence ID" value="MED6200508.1"/>
    <property type="molecule type" value="Genomic_DNA"/>
</dbReference>
<proteinExistence type="predicted"/>
<accession>A0ABU6XVB8</accession>
<evidence type="ECO:0000259" key="1">
    <source>
        <dbReference type="Pfam" id="PF13456"/>
    </source>
</evidence>
<protein>
    <recommendedName>
        <fullName evidence="1">RNase H type-1 domain-containing protein</fullName>
    </recommendedName>
</protein>
<comment type="caution">
    <text evidence="2">The sequence shown here is derived from an EMBL/GenBank/DDBJ whole genome shotgun (WGS) entry which is preliminary data.</text>
</comment>
<evidence type="ECO:0000313" key="3">
    <source>
        <dbReference type="Proteomes" id="UP001341840"/>
    </source>
</evidence>
<dbReference type="Gene3D" id="3.30.420.10">
    <property type="entry name" value="Ribonuclease H-like superfamily/Ribonuclease H"/>
    <property type="match status" value="1"/>
</dbReference>
<dbReference type="InterPro" id="IPR012337">
    <property type="entry name" value="RNaseH-like_sf"/>
</dbReference>
<dbReference type="CDD" id="cd06222">
    <property type="entry name" value="RNase_H_like"/>
    <property type="match status" value="1"/>
</dbReference>